<feature type="transmembrane region" description="Helical" evidence="1">
    <location>
        <begin position="288"/>
        <end position="306"/>
    </location>
</feature>
<feature type="transmembrane region" description="Helical" evidence="1">
    <location>
        <begin position="15"/>
        <end position="36"/>
    </location>
</feature>
<feature type="transmembrane region" description="Helical" evidence="1">
    <location>
        <begin position="202"/>
        <end position="222"/>
    </location>
</feature>
<feature type="transmembrane region" description="Helical" evidence="1">
    <location>
        <begin position="243"/>
        <end position="268"/>
    </location>
</feature>
<comment type="caution">
    <text evidence="2">The sequence shown here is derived from an EMBL/GenBank/DDBJ whole genome shotgun (WGS) entry which is preliminary data.</text>
</comment>
<evidence type="ECO:0008006" key="4">
    <source>
        <dbReference type="Google" id="ProtNLM"/>
    </source>
</evidence>
<dbReference type="Proteomes" id="UP000178370">
    <property type="component" value="Unassembled WGS sequence"/>
</dbReference>
<organism evidence="2 3">
    <name type="scientific">Candidatus Kaiserbacteria bacterium RIFCSPHIGHO2_01_FULL_54_36</name>
    <dbReference type="NCBI Taxonomy" id="1798482"/>
    <lineage>
        <taxon>Bacteria</taxon>
        <taxon>Candidatus Kaiseribacteriota</taxon>
    </lineage>
</organism>
<gene>
    <name evidence="2" type="ORF">A2763_00305</name>
</gene>
<feature type="transmembrane region" description="Helical" evidence="1">
    <location>
        <begin position="313"/>
        <end position="332"/>
    </location>
</feature>
<sequence>MQDASEYNPSPRNTALIFLGVLTAALALQMTLWLSFPIADESWWAPDAAKIAAGTTLTPQDITYVHPGTTMLYPMATLIHSGVDPKTAVRVVMAAFAAICIALASALAYRVRPQNLWWLAVALILVADLRLLHGTPPSTAAALLTVVFVLLLLHARATRHPDSYRPMVYLGVCLGLLLATRFDTGAFILITTLPFLLYMFRLRVLVLLASAALVCVAANPHAWTDPLLYFSSIPQQIFANKALVGIDILVPFLLTFPFAILSICVSLAVVYRQSFHSRDNDVRVPLDVYLWFLGATLLITLLLAPLSFHPIRYYMPFYLTWDILLPFFLLVFARQHFPHPRYPWLTERRCEWAVIALIVATIAFRFVIFLTADTREIIL</sequence>
<protein>
    <recommendedName>
        <fullName evidence="4">Glycosyltransferase RgtA/B/C/D-like domain-containing protein</fullName>
    </recommendedName>
</protein>
<feature type="transmembrane region" description="Helical" evidence="1">
    <location>
        <begin position="167"/>
        <end position="190"/>
    </location>
</feature>
<feature type="transmembrane region" description="Helical" evidence="1">
    <location>
        <begin position="352"/>
        <end position="372"/>
    </location>
</feature>
<evidence type="ECO:0000313" key="3">
    <source>
        <dbReference type="Proteomes" id="UP000178370"/>
    </source>
</evidence>
<keyword evidence="1" id="KW-1133">Transmembrane helix</keyword>
<reference evidence="2 3" key="1">
    <citation type="journal article" date="2016" name="Nat. Commun.">
        <title>Thousands of microbial genomes shed light on interconnected biogeochemical processes in an aquifer system.</title>
        <authorList>
            <person name="Anantharaman K."/>
            <person name="Brown C.T."/>
            <person name="Hug L.A."/>
            <person name="Sharon I."/>
            <person name="Castelle C.J."/>
            <person name="Probst A.J."/>
            <person name="Thomas B.C."/>
            <person name="Singh A."/>
            <person name="Wilkins M.J."/>
            <person name="Karaoz U."/>
            <person name="Brodie E.L."/>
            <person name="Williams K.H."/>
            <person name="Hubbard S.S."/>
            <person name="Banfield J.F."/>
        </authorList>
    </citation>
    <scope>NUCLEOTIDE SEQUENCE [LARGE SCALE GENOMIC DNA]</scope>
</reference>
<accession>A0A1F6CLK2</accession>
<name>A0A1F6CLK2_9BACT</name>
<keyword evidence="1" id="KW-0472">Membrane</keyword>
<dbReference type="EMBL" id="MFKV01000023">
    <property type="protein sequence ID" value="OGG49948.1"/>
    <property type="molecule type" value="Genomic_DNA"/>
</dbReference>
<evidence type="ECO:0000313" key="2">
    <source>
        <dbReference type="EMBL" id="OGG49948.1"/>
    </source>
</evidence>
<evidence type="ECO:0000256" key="1">
    <source>
        <dbReference type="SAM" id="Phobius"/>
    </source>
</evidence>
<feature type="transmembrane region" description="Helical" evidence="1">
    <location>
        <begin position="116"/>
        <end position="132"/>
    </location>
</feature>
<dbReference type="AlphaFoldDB" id="A0A1F6CLK2"/>
<keyword evidence="1" id="KW-0812">Transmembrane</keyword>
<feature type="transmembrane region" description="Helical" evidence="1">
    <location>
        <begin position="138"/>
        <end position="155"/>
    </location>
</feature>
<proteinExistence type="predicted"/>
<feature type="transmembrane region" description="Helical" evidence="1">
    <location>
        <begin position="88"/>
        <end position="109"/>
    </location>
</feature>